<dbReference type="EMBL" id="BONU01000044">
    <property type="protein sequence ID" value="GIG76104.1"/>
    <property type="molecule type" value="Genomic_DNA"/>
</dbReference>
<evidence type="ECO:0000313" key="6">
    <source>
        <dbReference type="Proteomes" id="UP000653674"/>
    </source>
</evidence>
<dbReference type="NCBIfam" id="NF008185">
    <property type="entry name" value="PRK10936.1"/>
    <property type="match status" value="1"/>
</dbReference>
<reference evidence="5" key="1">
    <citation type="submission" date="2021-01" db="EMBL/GenBank/DDBJ databases">
        <title>Whole genome shotgun sequence of Planosporangium flavigriseum NBRC 105377.</title>
        <authorList>
            <person name="Komaki H."/>
            <person name="Tamura T."/>
        </authorList>
    </citation>
    <scope>NUCLEOTIDE SEQUENCE</scope>
    <source>
        <strain evidence="5">NBRC 105377</strain>
    </source>
</reference>
<keyword evidence="6" id="KW-1185">Reference proteome</keyword>
<dbReference type="AlphaFoldDB" id="A0A8J3LYH7"/>
<dbReference type="Pfam" id="PF13407">
    <property type="entry name" value="Peripla_BP_4"/>
    <property type="match status" value="1"/>
</dbReference>
<evidence type="ECO:0000259" key="4">
    <source>
        <dbReference type="Pfam" id="PF13407"/>
    </source>
</evidence>
<dbReference type="Gene3D" id="3.40.50.2300">
    <property type="match status" value="2"/>
</dbReference>
<dbReference type="PANTHER" id="PTHR46847:SF1">
    <property type="entry name" value="D-ALLOSE-BINDING PERIPLASMIC PROTEIN-RELATED"/>
    <property type="match status" value="1"/>
</dbReference>
<keyword evidence="3" id="KW-0732">Signal</keyword>
<dbReference type="SUPFAM" id="SSF53822">
    <property type="entry name" value="Periplasmic binding protein-like I"/>
    <property type="match status" value="1"/>
</dbReference>
<protein>
    <submittedName>
        <fullName evidence="5">TMAO reductase system periplasmic protein TorT</fullName>
    </submittedName>
</protein>
<comment type="similarity">
    <text evidence="2">Belongs to the bacterial solute-binding protein 2 family.</text>
</comment>
<organism evidence="5 6">
    <name type="scientific">Planosporangium flavigriseum</name>
    <dbReference type="NCBI Taxonomy" id="373681"/>
    <lineage>
        <taxon>Bacteria</taxon>
        <taxon>Bacillati</taxon>
        <taxon>Actinomycetota</taxon>
        <taxon>Actinomycetes</taxon>
        <taxon>Micromonosporales</taxon>
        <taxon>Micromonosporaceae</taxon>
        <taxon>Planosporangium</taxon>
    </lineage>
</organism>
<comment type="subcellular location">
    <subcellularLocation>
        <location evidence="1">Cell envelope</location>
    </subcellularLocation>
</comment>
<dbReference type="PANTHER" id="PTHR46847">
    <property type="entry name" value="D-ALLOSE-BINDING PERIPLASMIC PROTEIN-RELATED"/>
    <property type="match status" value="1"/>
</dbReference>
<dbReference type="InterPro" id="IPR028082">
    <property type="entry name" value="Peripla_BP_I"/>
</dbReference>
<dbReference type="InterPro" id="IPR025997">
    <property type="entry name" value="SBP_2_dom"/>
</dbReference>
<feature type="domain" description="Periplasmic binding protein" evidence="4">
    <location>
        <begin position="79"/>
        <end position="328"/>
    </location>
</feature>
<dbReference type="CDD" id="cd06306">
    <property type="entry name" value="PBP1_TorT-like"/>
    <property type="match status" value="1"/>
</dbReference>
<comment type="caution">
    <text evidence="5">The sequence shown here is derived from an EMBL/GenBank/DDBJ whole genome shotgun (WGS) entry which is preliminary data.</text>
</comment>
<proteinExistence type="inferred from homology"/>
<dbReference type="GO" id="GO:0030313">
    <property type="term" value="C:cell envelope"/>
    <property type="evidence" value="ECO:0007669"/>
    <property type="project" value="UniProtKB-SubCell"/>
</dbReference>
<evidence type="ECO:0000256" key="2">
    <source>
        <dbReference type="ARBA" id="ARBA00007639"/>
    </source>
</evidence>
<dbReference type="Proteomes" id="UP000653674">
    <property type="component" value="Unassembled WGS sequence"/>
</dbReference>
<accession>A0A8J3LYH7</accession>
<evidence type="ECO:0000256" key="3">
    <source>
        <dbReference type="ARBA" id="ARBA00022729"/>
    </source>
</evidence>
<gene>
    <name evidence="5" type="ORF">Pfl04_45080</name>
</gene>
<evidence type="ECO:0000313" key="5">
    <source>
        <dbReference type="EMBL" id="GIG76104.1"/>
    </source>
</evidence>
<sequence length="380" mass="39851">MKLAGATGALLSLALLGGCGSKSPAEPKADETADWSIPATFIDCDAAGVERGCIGKGEEGTYKPLAASDITKPWKICATVPHLKDEVWVAVNYGMTAETRRLGVEMQFNDAGGYTEVTNQVSQIENCVSNGANAIVIGAVSQDSLNPAIEAAVAKGVVVVDAGNGVTSPKVQGRAVVDYYEMGKAVGENLVKQNKALRVALLPGPAGAGWSERSAKGFKEAVAGSQVQLVDTKYGETGKEVQLRLVEDTLASHKDLDAIVGTAVTVDVAQAVLNERSLTDKIGLYGTYLNPTTLDLIKAGRAVCAPTEQPVMTFRIAVDTAVRLLEKKPLKEGFERNAPRPLMACGEKAGSANNIKSFDASTSFAPKGWKPVTTVKAKSN</sequence>
<dbReference type="RefSeq" id="WP_168077861.1">
    <property type="nucleotide sequence ID" value="NZ_BAAAQJ010000030.1"/>
</dbReference>
<evidence type="ECO:0000256" key="1">
    <source>
        <dbReference type="ARBA" id="ARBA00004196"/>
    </source>
</evidence>
<dbReference type="PROSITE" id="PS51257">
    <property type="entry name" value="PROKAR_LIPOPROTEIN"/>
    <property type="match status" value="1"/>
</dbReference>
<name>A0A8J3LYH7_9ACTN</name>
<dbReference type="GO" id="GO:0030246">
    <property type="term" value="F:carbohydrate binding"/>
    <property type="evidence" value="ECO:0007669"/>
    <property type="project" value="UniProtKB-ARBA"/>
</dbReference>